<feature type="region of interest" description="Disordered" evidence="1">
    <location>
        <begin position="1"/>
        <end position="28"/>
    </location>
</feature>
<dbReference type="Proteomes" id="UP001165124">
    <property type="component" value="Unassembled WGS sequence"/>
</dbReference>
<evidence type="ECO:0000313" key="3">
    <source>
        <dbReference type="Proteomes" id="UP001165124"/>
    </source>
</evidence>
<name>A0A9W6PYL6_9ACTN</name>
<dbReference type="EMBL" id="BSRZ01000008">
    <property type="protein sequence ID" value="GLW65273.1"/>
    <property type="molecule type" value="Genomic_DNA"/>
</dbReference>
<evidence type="ECO:0000256" key="1">
    <source>
        <dbReference type="SAM" id="MobiDB-lite"/>
    </source>
</evidence>
<organism evidence="2 3">
    <name type="scientific">Actinomadura rubrobrunea</name>
    <dbReference type="NCBI Taxonomy" id="115335"/>
    <lineage>
        <taxon>Bacteria</taxon>
        <taxon>Bacillati</taxon>
        <taxon>Actinomycetota</taxon>
        <taxon>Actinomycetes</taxon>
        <taxon>Streptosporangiales</taxon>
        <taxon>Thermomonosporaceae</taxon>
        <taxon>Actinomadura</taxon>
    </lineage>
</organism>
<dbReference type="AlphaFoldDB" id="A0A9W6PYL6"/>
<feature type="compositionally biased region" description="Low complexity" evidence="1">
    <location>
        <begin position="14"/>
        <end position="28"/>
    </location>
</feature>
<accession>A0A9W6PYL6</accession>
<protein>
    <submittedName>
        <fullName evidence="2">Uncharacterized protein</fullName>
    </submittedName>
</protein>
<keyword evidence="3" id="KW-1185">Reference proteome</keyword>
<sequence>MLHGDDKAAPPPALRASAAPPRSLPPAVHSWTTYAHAATGTHGTRPARWPRTAKAMTVLRPRTEPAPDVVHPPDWRDTVQRQHGPGLCIRECPG</sequence>
<comment type="caution">
    <text evidence="2">The sequence shown here is derived from an EMBL/GenBank/DDBJ whole genome shotgun (WGS) entry which is preliminary data.</text>
</comment>
<evidence type="ECO:0000313" key="2">
    <source>
        <dbReference type="EMBL" id="GLW65273.1"/>
    </source>
</evidence>
<proteinExistence type="predicted"/>
<reference evidence="2" key="1">
    <citation type="submission" date="2023-02" db="EMBL/GenBank/DDBJ databases">
        <title>Actinomadura rubrobrunea NBRC 14622.</title>
        <authorList>
            <person name="Ichikawa N."/>
            <person name="Sato H."/>
            <person name="Tonouchi N."/>
        </authorList>
    </citation>
    <scope>NUCLEOTIDE SEQUENCE</scope>
    <source>
        <strain evidence="2">NBRC 14622</strain>
    </source>
</reference>
<gene>
    <name evidence="2" type="ORF">Arub01_35170</name>
</gene>